<proteinExistence type="predicted"/>
<name>A0A4P8XMQ7_9BACL</name>
<dbReference type="EMBL" id="CP040396">
    <property type="protein sequence ID" value="QCT03545.1"/>
    <property type="molecule type" value="Genomic_DNA"/>
</dbReference>
<dbReference type="Proteomes" id="UP000300879">
    <property type="component" value="Chromosome"/>
</dbReference>
<gene>
    <name evidence="1" type="ORF">E6C60_2834</name>
</gene>
<dbReference type="KEGG" id="palo:E6C60_2834"/>
<evidence type="ECO:0008006" key="3">
    <source>
        <dbReference type="Google" id="ProtNLM"/>
    </source>
</evidence>
<evidence type="ECO:0000313" key="1">
    <source>
        <dbReference type="EMBL" id="QCT03545.1"/>
    </source>
</evidence>
<sequence length="46" mass="4871">MATENGERKKAIEIAKNMLSLGLDVGIVAKASGLSEAEIESLRPTQ</sequence>
<reference evidence="1 2" key="1">
    <citation type="submission" date="2019-05" db="EMBL/GenBank/DDBJ databases">
        <authorList>
            <person name="Chen C."/>
        </authorList>
    </citation>
    <scope>NUCLEOTIDE SEQUENCE [LARGE SCALE GENOMIC DNA]</scope>
    <source>
        <strain evidence="1 2">HB172198</strain>
    </source>
</reference>
<evidence type="ECO:0000313" key="2">
    <source>
        <dbReference type="Proteomes" id="UP000300879"/>
    </source>
</evidence>
<organism evidence="1 2">
    <name type="scientific">Paenibacillus algicola</name>
    <dbReference type="NCBI Taxonomy" id="2565926"/>
    <lineage>
        <taxon>Bacteria</taxon>
        <taxon>Bacillati</taxon>
        <taxon>Bacillota</taxon>
        <taxon>Bacilli</taxon>
        <taxon>Bacillales</taxon>
        <taxon>Paenibacillaceae</taxon>
        <taxon>Paenibacillus</taxon>
    </lineage>
</organism>
<accession>A0A4P8XMQ7</accession>
<protein>
    <recommendedName>
        <fullName evidence="3">Transposase</fullName>
    </recommendedName>
</protein>
<dbReference type="AlphaFoldDB" id="A0A4P8XMQ7"/>
<keyword evidence="2" id="KW-1185">Reference proteome</keyword>